<organism evidence="4">
    <name type="scientific">marine metagenome</name>
    <dbReference type="NCBI Taxonomy" id="408172"/>
    <lineage>
        <taxon>unclassified sequences</taxon>
        <taxon>metagenomes</taxon>
        <taxon>ecological metagenomes</taxon>
    </lineage>
</organism>
<dbReference type="PANTHER" id="PTHR47635:SF2">
    <property type="entry name" value="LAMG-LIKE JELLYROLL FOLD DOMAIN-CONTAINING PROTEIN"/>
    <property type="match status" value="1"/>
</dbReference>
<dbReference type="SUPFAM" id="SSF49899">
    <property type="entry name" value="Concanavalin A-like lectins/glucanases"/>
    <property type="match status" value="1"/>
</dbReference>
<dbReference type="Pfam" id="PF13385">
    <property type="entry name" value="Laminin_G_3"/>
    <property type="match status" value="1"/>
</dbReference>
<gene>
    <name evidence="4" type="ORF">METZ01_LOCUS502772</name>
</gene>
<accession>A0A383E1D0</accession>
<dbReference type="AlphaFoldDB" id="A0A383E1D0"/>
<evidence type="ECO:0000259" key="3">
    <source>
        <dbReference type="SMART" id="SM00560"/>
    </source>
</evidence>
<reference evidence="4" key="1">
    <citation type="submission" date="2018-05" db="EMBL/GenBank/DDBJ databases">
        <authorList>
            <person name="Lanie J.A."/>
            <person name="Ng W.-L."/>
            <person name="Kazmierczak K.M."/>
            <person name="Andrzejewski T.M."/>
            <person name="Davidsen T.M."/>
            <person name="Wayne K.J."/>
            <person name="Tettelin H."/>
            <person name="Glass J.I."/>
            <person name="Rusch D."/>
            <person name="Podicherti R."/>
            <person name="Tsui H.-C.T."/>
            <person name="Winkler M.E."/>
        </authorList>
    </citation>
    <scope>NUCLEOTIDE SEQUENCE</scope>
</reference>
<proteinExistence type="predicted"/>
<keyword evidence="1" id="KW-0732">Signal</keyword>
<dbReference type="InterPro" id="IPR006558">
    <property type="entry name" value="LamG-like"/>
</dbReference>
<name>A0A383E1D0_9ZZZZ</name>
<feature type="non-terminal residue" evidence="4">
    <location>
        <position position="233"/>
    </location>
</feature>
<dbReference type="EMBL" id="UINC01221539">
    <property type="protein sequence ID" value="SVE49918.1"/>
    <property type="molecule type" value="Genomic_DNA"/>
</dbReference>
<protein>
    <recommendedName>
        <fullName evidence="3">LamG-like jellyroll fold domain-containing protein</fullName>
    </recommendedName>
</protein>
<evidence type="ECO:0000256" key="2">
    <source>
        <dbReference type="ARBA" id="ARBA00023157"/>
    </source>
</evidence>
<sequence length="233" mass="24745">GSTYYYRISANDNAGNESNKTSDVTSMPHVTDGDYSLSFDGTDDYVQVGNNSELSGMSTLSVQVWVRKTTNPSSGSIISKWGSGSSNGSNYSYSIYEVDGSDLISFFIKTTSGTASTSFDSNELTLNLWRHIVGVYDGSDIKIYLNGTLVNTSASAASGSILTTSEPVLLGKDYSGNNFNGSVDEVSIWNDALTAAEIAALFNSGNPLTATSNSGNYTSAANVKGYWRFGENT</sequence>
<evidence type="ECO:0000313" key="4">
    <source>
        <dbReference type="EMBL" id="SVE49918.1"/>
    </source>
</evidence>
<dbReference type="SMART" id="SM00560">
    <property type="entry name" value="LamGL"/>
    <property type="match status" value="1"/>
</dbReference>
<feature type="domain" description="LamG-like jellyroll fold" evidence="3">
    <location>
        <begin position="58"/>
        <end position="196"/>
    </location>
</feature>
<evidence type="ECO:0000256" key="1">
    <source>
        <dbReference type="ARBA" id="ARBA00022729"/>
    </source>
</evidence>
<keyword evidence="2" id="KW-1015">Disulfide bond</keyword>
<dbReference type="InterPro" id="IPR013320">
    <property type="entry name" value="ConA-like_dom_sf"/>
</dbReference>
<dbReference type="PANTHER" id="PTHR47635">
    <property type="entry name" value="CUB DOMAIN-CONTAINING PROTEIN"/>
    <property type="match status" value="1"/>
</dbReference>
<dbReference type="Gene3D" id="2.60.120.200">
    <property type="match status" value="1"/>
</dbReference>
<feature type="non-terminal residue" evidence="4">
    <location>
        <position position="1"/>
    </location>
</feature>